<protein>
    <submittedName>
        <fullName evidence="1">Uncharacterized protein</fullName>
    </submittedName>
</protein>
<organism evidence="1 2">
    <name type="scientific">Candidatus Daviesbacteria bacterium RIFCSPLOWO2_01_FULL_39_12</name>
    <dbReference type="NCBI Taxonomy" id="1797785"/>
    <lineage>
        <taxon>Bacteria</taxon>
        <taxon>Candidatus Daviesiibacteriota</taxon>
    </lineage>
</organism>
<dbReference type="STRING" id="1797785.A3B45_05550"/>
<accession>A0A1F5KPT0</accession>
<evidence type="ECO:0000313" key="1">
    <source>
        <dbReference type="EMBL" id="OGE42805.1"/>
    </source>
</evidence>
<dbReference type="Proteomes" id="UP000178565">
    <property type="component" value="Unassembled WGS sequence"/>
</dbReference>
<evidence type="ECO:0000313" key="2">
    <source>
        <dbReference type="Proteomes" id="UP000178565"/>
    </source>
</evidence>
<sequence>MPTSGLPKINKTVKKNIPALNVQGRDLTLLPSLTWLGSSLDHLLVSRNTFIILPTSGIVNGAS</sequence>
<proteinExistence type="predicted"/>
<dbReference type="EMBL" id="MFDM01000021">
    <property type="protein sequence ID" value="OGE42805.1"/>
    <property type="molecule type" value="Genomic_DNA"/>
</dbReference>
<name>A0A1F5KPT0_9BACT</name>
<gene>
    <name evidence="1" type="ORF">A3B45_05550</name>
</gene>
<reference evidence="1 2" key="1">
    <citation type="journal article" date="2016" name="Nat. Commun.">
        <title>Thousands of microbial genomes shed light on interconnected biogeochemical processes in an aquifer system.</title>
        <authorList>
            <person name="Anantharaman K."/>
            <person name="Brown C.T."/>
            <person name="Hug L.A."/>
            <person name="Sharon I."/>
            <person name="Castelle C.J."/>
            <person name="Probst A.J."/>
            <person name="Thomas B.C."/>
            <person name="Singh A."/>
            <person name="Wilkins M.J."/>
            <person name="Karaoz U."/>
            <person name="Brodie E.L."/>
            <person name="Williams K.H."/>
            <person name="Hubbard S.S."/>
            <person name="Banfield J.F."/>
        </authorList>
    </citation>
    <scope>NUCLEOTIDE SEQUENCE [LARGE SCALE GENOMIC DNA]</scope>
</reference>
<comment type="caution">
    <text evidence="1">The sequence shown here is derived from an EMBL/GenBank/DDBJ whole genome shotgun (WGS) entry which is preliminary data.</text>
</comment>
<dbReference type="AlphaFoldDB" id="A0A1F5KPT0"/>